<evidence type="ECO:0000313" key="2">
    <source>
        <dbReference type="Proteomes" id="UP000321172"/>
    </source>
</evidence>
<dbReference type="RefSeq" id="WP_147090563.1">
    <property type="nucleotide sequence ID" value="NZ_BAABJD010000005.1"/>
</dbReference>
<dbReference type="EMBL" id="CP042345">
    <property type="protein sequence ID" value="QEA16483.1"/>
    <property type="molecule type" value="Genomic_DNA"/>
</dbReference>
<name>A0A5B8S506_9SPHN</name>
<reference evidence="1 2" key="1">
    <citation type="journal article" date="2013" name="J. Microbiol. Biotechnol.">
        <title>Novosphingobium ginsenosidimutans sp. nov., with the ability to convert ginsenoside.</title>
        <authorList>
            <person name="Kim J.K."/>
            <person name="He D."/>
            <person name="Liu Q.M."/>
            <person name="Park H.Y."/>
            <person name="Jung M.S."/>
            <person name="Yoon M.H."/>
            <person name="Kim S.C."/>
            <person name="Im W.T."/>
        </authorList>
    </citation>
    <scope>NUCLEOTIDE SEQUENCE [LARGE SCALE GENOMIC DNA]</scope>
    <source>
        <strain evidence="1 2">FW-6</strain>
    </source>
</reference>
<keyword evidence="2" id="KW-1185">Reference proteome</keyword>
<dbReference type="AlphaFoldDB" id="A0A5B8S506"/>
<dbReference type="InterPro" id="IPR008551">
    <property type="entry name" value="TANGO2"/>
</dbReference>
<dbReference type="Proteomes" id="UP000321172">
    <property type="component" value="Chromosome"/>
</dbReference>
<protein>
    <submittedName>
        <fullName evidence="1">NRDE family protein</fullName>
    </submittedName>
</protein>
<dbReference type="KEGG" id="ngf:FRF71_10255"/>
<organism evidence="1 2">
    <name type="scientific">Novosphingobium ginsenosidimutans</name>
    <dbReference type="NCBI Taxonomy" id="1176536"/>
    <lineage>
        <taxon>Bacteria</taxon>
        <taxon>Pseudomonadati</taxon>
        <taxon>Pseudomonadota</taxon>
        <taxon>Alphaproteobacteria</taxon>
        <taxon>Sphingomonadales</taxon>
        <taxon>Sphingomonadaceae</taxon>
        <taxon>Novosphingobium</taxon>
    </lineage>
</organism>
<gene>
    <name evidence="1" type="ORF">FRF71_10255</name>
</gene>
<dbReference type="PANTHER" id="PTHR17985">
    <property type="entry name" value="SER/THR-RICH PROTEIN T10 IN DGCR REGION"/>
    <property type="match status" value="1"/>
</dbReference>
<accession>A0A5B8S506</accession>
<dbReference type="Pfam" id="PF05742">
    <property type="entry name" value="TANGO2"/>
    <property type="match status" value="1"/>
</dbReference>
<proteinExistence type="predicted"/>
<dbReference type="OrthoDB" id="4380123at2"/>
<sequence length="239" mass="25543">MCVAALSWAAHPRWRLVVTANRDEFHARPTAPLARWDNGVIAGRDLEAGGTWLGLNEAGRLALVTNFRLPGYPKPGLASRGGLVVDWLLDRPDPDGARLNPFHLLRIGPGGASHVTNQPQAGSQALAQGLHGVSNGHFDQPWQKTQRLTGALGDWLTAGSDDPAGLFAALADETELPPEVDSEGPTSPFSPVFIRNATYGTRCSTVVLVDAAGHGTIIERRFSADGEKCGETALEFLWP</sequence>
<dbReference type="PANTHER" id="PTHR17985:SF8">
    <property type="entry name" value="TRANSPORT AND GOLGI ORGANIZATION PROTEIN 2 HOMOLOG"/>
    <property type="match status" value="1"/>
</dbReference>
<evidence type="ECO:0000313" key="1">
    <source>
        <dbReference type="EMBL" id="QEA16483.1"/>
    </source>
</evidence>